<keyword evidence="4" id="KW-1185">Reference proteome</keyword>
<dbReference type="AlphaFoldDB" id="A0A6N6J9T3"/>
<sequence length="236" mass="25242">MTVELSFPPLLSGHRLEGAADPFEVAQAQAAAGCDAGLVVYNLRPTTLDAAIVLAPEVPLQQAMAMLPVCGVGFQNALGALSPPEVAVHLEWDGTVRINGARCGRFTPAAATTDPETQPDWLVIGLTLTLWPESDDTGHQPDQTALYAEGCADVDAAQLLESWARHTLVWINRWSEEGNAPLHKDWRGMAHGIGEDITVAGKTGTFLGVDEDFGLLLRRSDQTDLIPLTTLLESSP</sequence>
<dbReference type="RefSeq" id="WP_159804001.1">
    <property type="nucleotide sequence ID" value="NZ_BLJE01000001.1"/>
</dbReference>
<proteinExistence type="predicted"/>
<dbReference type="Gene3D" id="2.30.30.100">
    <property type="match status" value="1"/>
</dbReference>
<evidence type="ECO:0008006" key="5">
    <source>
        <dbReference type="Google" id="ProtNLM"/>
    </source>
</evidence>
<dbReference type="Proteomes" id="UP000436822">
    <property type="component" value="Unassembled WGS sequence"/>
</dbReference>
<evidence type="ECO:0000259" key="2">
    <source>
        <dbReference type="Pfam" id="PF16917"/>
    </source>
</evidence>
<accession>A0A6N6J9T3</accession>
<dbReference type="SUPFAM" id="SSF55681">
    <property type="entry name" value="Class II aaRS and biotin synthetases"/>
    <property type="match status" value="1"/>
</dbReference>
<dbReference type="InterPro" id="IPR045864">
    <property type="entry name" value="aa-tRNA-synth_II/BPL/LPL"/>
</dbReference>
<dbReference type="Pfam" id="PF16917">
    <property type="entry name" value="BPL_LplA_LipB_2"/>
    <property type="match status" value="1"/>
</dbReference>
<protein>
    <recommendedName>
        <fullName evidence="5">Biotin-(Acetyl-CoA carboxylase) ligase</fullName>
    </recommendedName>
</protein>
<dbReference type="Pfam" id="PF14563">
    <property type="entry name" value="DUF4444"/>
    <property type="match status" value="1"/>
</dbReference>
<organism evidence="3 4">
    <name type="scientific">Litoreibacter roseus</name>
    <dbReference type="NCBI Taxonomy" id="2601869"/>
    <lineage>
        <taxon>Bacteria</taxon>
        <taxon>Pseudomonadati</taxon>
        <taxon>Pseudomonadota</taxon>
        <taxon>Alphaproteobacteria</taxon>
        <taxon>Rhodobacterales</taxon>
        <taxon>Roseobacteraceae</taxon>
        <taxon>Litoreibacter</taxon>
    </lineage>
</organism>
<dbReference type="Gene3D" id="3.30.930.10">
    <property type="entry name" value="Bira Bifunctional Protein, Domain 2"/>
    <property type="match status" value="1"/>
</dbReference>
<evidence type="ECO:0000313" key="4">
    <source>
        <dbReference type="Proteomes" id="UP000436822"/>
    </source>
</evidence>
<dbReference type="InterPro" id="IPR004143">
    <property type="entry name" value="BPL_LPL_catalytic"/>
</dbReference>
<reference evidence="3 4" key="1">
    <citation type="submission" date="2019-12" db="EMBL/GenBank/DDBJ databases">
        <title>Litoreibacter badius sp. nov., a novel bacteriochlorophyll a-containing bacterium in the genus Litoreibacter.</title>
        <authorList>
            <person name="Kanamuro M."/>
            <person name="Takabe Y."/>
            <person name="Mori K."/>
            <person name="Takaichi S."/>
            <person name="Hanada S."/>
        </authorList>
    </citation>
    <scope>NUCLEOTIDE SEQUENCE [LARGE SCALE GENOMIC DNA]</scope>
    <source>
        <strain evidence="3 4">K6</strain>
    </source>
</reference>
<gene>
    <name evidence="3" type="ORF">KIN_00850</name>
</gene>
<feature type="domain" description="BPL/LPL catalytic" evidence="2">
    <location>
        <begin position="7"/>
        <end position="187"/>
    </location>
</feature>
<evidence type="ECO:0000313" key="3">
    <source>
        <dbReference type="EMBL" id="GFE63011.1"/>
    </source>
</evidence>
<feature type="domain" description="DUF4444" evidence="1">
    <location>
        <begin position="193"/>
        <end position="233"/>
    </location>
</feature>
<comment type="caution">
    <text evidence="3">The sequence shown here is derived from an EMBL/GenBank/DDBJ whole genome shotgun (WGS) entry which is preliminary data.</text>
</comment>
<dbReference type="OrthoDB" id="7657788at2"/>
<dbReference type="InterPro" id="IPR028044">
    <property type="entry name" value="DUF4444"/>
</dbReference>
<dbReference type="EMBL" id="BLJE01000001">
    <property type="protein sequence ID" value="GFE63011.1"/>
    <property type="molecule type" value="Genomic_DNA"/>
</dbReference>
<name>A0A6N6J9T3_9RHOB</name>
<evidence type="ECO:0000259" key="1">
    <source>
        <dbReference type="Pfam" id="PF14563"/>
    </source>
</evidence>